<dbReference type="GO" id="GO:0020037">
    <property type="term" value="F:heme binding"/>
    <property type="evidence" value="ECO:0007669"/>
    <property type="project" value="InterPro"/>
</dbReference>
<feature type="binding site" description="covalent" evidence="8">
    <location>
        <position position="104"/>
    </location>
    <ligand>
        <name>heme c</name>
        <dbReference type="ChEBI" id="CHEBI:61717"/>
        <label>1</label>
    </ligand>
</feature>
<dbReference type="InterPro" id="IPR036909">
    <property type="entry name" value="Cyt_c-like_dom_sf"/>
</dbReference>
<feature type="binding site" description="covalent" evidence="8">
    <location>
        <position position="241"/>
    </location>
    <ligand>
        <name>heme c</name>
        <dbReference type="ChEBI" id="CHEBI:61717"/>
        <label>2</label>
    </ligand>
</feature>
<evidence type="ECO:0000256" key="1">
    <source>
        <dbReference type="ARBA" id="ARBA00004418"/>
    </source>
</evidence>
<evidence type="ECO:0000256" key="9">
    <source>
        <dbReference type="PIRSR" id="PIRSR000294-2"/>
    </source>
</evidence>
<keyword evidence="7 9" id="KW-0408">Iron</keyword>
<dbReference type="GO" id="GO:0009055">
    <property type="term" value="F:electron transfer activity"/>
    <property type="evidence" value="ECO:0007669"/>
    <property type="project" value="InterPro"/>
</dbReference>
<dbReference type="EMBL" id="UGHV01000001">
    <property type="protein sequence ID" value="STO96440.1"/>
    <property type="molecule type" value="Genomic_DNA"/>
</dbReference>
<evidence type="ECO:0000313" key="12">
    <source>
        <dbReference type="EMBL" id="STO96440.1"/>
    </source>
</evidence>
<keyword evidence="4 10" id="KW-0732">Signal</keyword>
<dbReference type="Gene3D" id="1.10.760.10">
    <property type="entry name" value="Cytochrome c-like domain"/>
    <property type="match status" value="2"/>
</dbReference>
<comment type="subcellular location">
    <subcellularLocation>
        <location evidence="1">Periplasm</location>
    </subcellularLocation>
</comment>
<feature type="binding site" description="covalent" evidence="8">
    <location>
        <position position="101"/>
    </location>
    <ligand>
        <name>heme c</name>
        <dbReference type="ChEBI" id="CHEBI:61717"/>
        <label>1</label>
    </ligand>
</feature>
<dbReference type="GO" id="GO:0046872">
    <property type="term" value="F:metal ion binding"/>
    <property type="evidence" value="ECO:0007669"/>
    <property type="project" value="UniProtKB-KW"/>
</dbReference>
<dbReference type="RefSeq" id="WP_115010774.1">
    <property type="nucleotide sequence ID" value="NZ_UGHV01000001.1"/>
</dbReference>
<evidence type="ECO:0000256" key="5">
    <source>
        <dbReference type="ARBA" id="ARBA00022764"/>
    </source>
</evidence>
<feature type="binding site" description="axial binding residue" evidence="9">
    <location>
        <position position="309"/>
    </location>
    <ligand>
        <name>heme c</name>
        <dbReference type="ChEBI" id="CHEBI:61717"/>
        <label>2</label>
    </ligand>
    <ligandPart>
        <name>Fe</name>
        <dbReference type="ChEBI" id="CHEBI:18248"/>
    </ligandPart>
</feature>
<comment type="cofactor">
    <cofactor evidence="8">
        <name>heme</name>
        <dbReference type="ChEBI" id="CHEBI:30413"/>
    </cofactor>
    <text evidence="8">Binds 2 heme groups.</text>
</comment>
<keyword evidence="3 9" id="KW-0479">Metal-binding</keyword>
<reference evidence="12 13" key="1">
    <citation type="submission" date="2018-06" db="EMBL/GenBank/DDBJ databases">
        <authorList>
            <consortium name="Pathogen Informatics"/>
            <person name="Doyle S."/>
        </authorList>
    </citation>
    <scope>NUCLEOTIDE SEQUENCE [LARGE SCALE GENOMIC DNA]</scope>
    <source>
        <strain evidence="12 13">NCTC12410</strain>
    </source>
</reference>
<evidence type="ECO:0000313" key="13">
    <source>
        <dbReference type="Proteomes" id="UP000254841"/>
    </source>
</evidence>
<evidence type="ECO:0000256" key="4">
    <source>
        <dbReference type="ARBA" id="ARBA00022729"/>
    </source>
</evidence>
<comment type="PTM">
    <text evidence="8">Binds 2 heme groups per subunit.</text>
</comment>
<dbReference type="InterPro" id="IPR051395">
    <property type="entry name" value="Cytochrome_c_Peroxidase/MauG"/>
</dbReference>
<sequence length="357" mass="39538">MPARPYKHICNLSLAVVMTSLAYTATNQPSTIDPKQLIQKAKDAGLKPMPQGKELETYQQDYAKKHKLATPYKPKLTQAQIQLGKKLYFDPRLSRSNLISCNTCHNLGLGGTDIVPAGHKWTDNQSYLNSPSVYNAIFNGVLFWDGRATRLELQAHIQNQMQTTPQEILARIQSIPDYVNEFKAAYGNNVKIQPALIADTIALFVMTLTTPGRYDDFLNGNTKALSKDEQAGLNMFIDKGCTTCHTDINLGGSMREFSVIKPYTFAKIGGFKGDARGRIKAPSLRNILDTAPYFHNGQYWDIAGAIKEMGSIQLGITISDDEIKILEKFFQSLGGKYPANIYPILPASTNATPKPSL</sequence>
<dbReference type="InterPro" id="IPR004852">
    <property type="entry name" value="Di-haem_cyt_c_peroxidsae"/>
</dbReference>
<keyword evidence="6 12" id="KW-0560">Oxidoreductase</keyword>
<dbReference type="PROSITE" id="PS51007">
    <property type="entry name" value="CYTC"/>
    <property type="match status" value="2"/>
</dbReference>
<feature type="binding site" description="covalent" evidence="8">
    <location>
        <position position="244"/>
    </location>
    <ligand>
        <name>heme c</name>
        <dbReference type="ChEBI" id="CHEBI:61717"/>
        <label>2</label>
    </ligand>
</feature>
<proteinExistence type="predicted"/>
<dbReference type="AlphaFoldDB" id="A0A377J1W1"/>
<feature type="domain" description="Cytochrome c" evidence="11">
    <location>
        <begin position="227"/>
        <end position="334"/>
    </location>
</feature>
<keyword evidence="12" id="KW-0575">Peroxidase</keyword>
<protein>
    <submittedName>
        <fullName evidence="12">Cytochrome c551 peroxidase</fullName>
        <ecNumber evidence="12">1.11.1.5</ecNumber>
    </submittedName>
</protein>
<dbReference type="PIRSF" id="PIRSF000294">
    <property type="entry name" value="Cytochrome-c_peroxidase"/>
    <property type="match status" value="1"/>
</dbReference>
<evidence type="ECO:0000256" key="6">
    <source>
        <dbReference type="ARBA" id="ARBA00023002"/>
    </source>
</evidence>
<dbReference type="GO" id="GO:0004130">
    <property type="term" value="F:cytochrome-c peroxidase activity"/>
    <property type="evidence" value="ECO:0007669"/>
    <property type="project" value="UniProtKB-EC"/>
</dbReference>
<gene>
    <name evidence="12" type="primary">yhjA</name>
    <name evidence="12" type="ORF">NCTC12410_00252</name>
</gene>
<evidence type="ECO:0000256" key="8">
    <source>
        <dbReference type="PIRSR" id="PIRSR000294-1"/>
    </source>
</evidence>
<dbReference type="GO" id="GO:0042597">
    <property type="term" value="C:periplasmic space"/>
    <property type="evidence" value="ECO:0007669"/>
    <property type="project" value="UniProtKB-SubCell"/>
</dbReference>
<name>A0A377J1W1_9HELI</name>
<dbReference type="PANTHER" id="PTHR30600:SF7">
    <property type="entry name" value="CYTOCHROME C PEROXIDASE-RELATED"/>
    <property type="match status" value="1"/>
</dbReference>
<keyword evidence="5" id="KW-0574">Periplasm</keyword>
<evidence type="ECO:0000256" key="2">
    <source>
        <dbReference type="ARBA" id="ARBA00022617"/>
    </source>
</evidence>
<dbReference type="Proteomes" id="UP000254841">
    <property type="component" value="Unassembled WGS sequence"/>
</dbReference>
<evidence type="ECO:0000256" key="3">
    <source>
        <dbReference type="ARBA" id="ARBA00022723"/>
    </source>
</evidence>
<dbReference type="Pfam" id="PF03150">
    <property type="entry name" value="CCP_MauG"/>
    <property type="match status" value="1"/>
</dbReference>
<evidence type="ECO:0000256" key="7">
    <source>
        <dbReference type="ARBA" id="ARBA00023004"/>
    </source>
</evidence>
<keyword evidence="2 8" id="KW-0349">Heme</keyword>
<evidence type="ECO:0000256" key="10">
    <source>
        <dbReference type="SAM" id="SignalP"/>
    </source>
</evidence>
<feature type="chain" id="PRO_5016730155" evidence="10">
    <location>
        <begin position="23"/>
        <end position="357"/>
    </location>
</feature>
<dbReference type="PANTHER" id="PTHR30600">
    <property type="entry name" value="CYTOCHROME C PEROXIDASE-RELATED"/>
    <property type="match status" value="1"/>
</dbReference>
<feature type="domain" description="Cytochrome c" evidence="11">
    <location>
        <begin position="79"/>
        <end position="183"/>
    </location>
</feature>
<dbReference type="OrthoDB" id="9805202at2"/>
<dbReference type="InterPro" id="IPR009056">
    <property type="entry name" value="Cyt_c-like_dom"/>
</dbReference>
<feature type="signal peptide" evidence="10">
    <location>
        <begin position="1"/>
        <end position="22"/>
    </location>
</feature>
<feature type="binding site" description="axial binding residue" evidence="9">
    <location>
        <position position="105"/>
    </location>
    <ligand>
        <name>heme c</name>
        <dbReference type="ChEBI" id="CHEBI:61717"/>
        <label>1</label>
    </ligand>
    <ligandPart>
        <name>Fe</name>
        <dbReference type="ChEBI" id="CHEBI:18248"/>
    </ligandPart>
</feature>
<evidence type="ECO:0000259" key="11">
    <source>
        <dbReference type="PROSITE" id="PS51007"/>
    </source>
</evidence>
<dbReference type="InterPro" id="IPR026259">
    <property type="entry name" value="MauG/Cytc_peroxidase"/>
</dbReference>
<dbReference type="SUPFAM" id="SSF46626">
    <property type="entry name" value="Cytochrome c"/>
    <property type="match status" value="2"/>
</dbReference>
<accession>A0A377J1W1</accession>
<feature type="binding site" description="axial binding residue" evidence="9">
    <location>
        <position position="245"/>
    </location>
    <ligand>
        <name>heme c</name>
        <dbReference type="ChEBI" id="CHEBI:61717"/>
        <label>2</label>
    </ligand>
    <ligandPart>
        <name>Fe</name>
        <dbReference type="ChEBI" id="CHEBI:18248"/>
    </ligandPart>
</feature>
<dbReference type="EC" id="1.11.1.5" evidence="12"/>
<feature type="binding site" description="axial binding residue" evidence="9">
    <location>
        <position position="119"/>
    </location>
    <ligand>
        <name>heme c</name>
        <dbReference type="ChEBI" id="CHEBI:61717"/>
        <label>1</label>
    </ligand>
    <ligandPart>
        <name>Fe</name>
        <dbReference type="ChEBI" id="CHEBI:18248"/>
    </ligandPart>
</feature>
<organism evidence="12 13">
    <name type="scientific">Helicobacter canis</name>
    <dbReference type="NCBI Taxonomy" id="29419"/>
    <lineage>
        <taxon>Bacteria</taxon>
        <taxon>Pseudomonadati</taxon>
        <taxon>Campylobacterota</taxon>
        <taxon>Epsilonproteobacteria</taxon>
        <taxon>Campylobacterales</taxon>
        <taxon>Helicobacteraceae</taxon>
        <taxon>Helicobacter</taxon>
    </lineage>
</organism>